<accession>A0A366IZZ7</accession>
<dbReference type="SUPFAM" id="SSF54909">
    <property type="entry name" value="Dimeric alpha+beta barrel"/>
    <property type="match status" value="1"/>
</dbReference>
<dbReference type="InterPro" id="IPR036390">
    <property type="entry name" value="WH_DNA-bd_sf"/>
</dbReference>
<dbReference type="SMART" id="SM00344">
    <property type="entry name" value="HTH_ASNC"/>
    <property type="match status" value="1"/>
</dbReference>
<organism evidence="5 6">
    <name type="scientific">Marinomonas rhizomae</name>
    <dbReference type="NCBI Taxonomy" id="491948"/>
    <lineage>
        <taxon>Bacteria</taxon>
        <taxon>Pseudomonadati</taxon>
        <taxon>Pseudomonadota</taxon>
        <taxon>Gammaproteobacteria</taxon>
        <taxon>Oceanospirillales</taxon>
        <taxon>Oceanospirillaceae</taxon>
        <taxon>Marinomonas</taxon>
    </lineage>
</organism>
<dbReference type="EMBL" id="QNSE01000013">
    <property type="protein sequence ID" value="RBP79564.1"/>
    <property type="molecule type" value="Genomic_DNA"/>
</dbReference>
<dbReference type="PANTHER" id="PTHR30154:SF34">
    <property type="entry name" value="TRANSCRIPTIONAL REGULATOR AZLB"/>
    <property type="match status" value="1"/>
</dbReference>
<dbReference type="InterPro" id="IPR036388">
    <property type="entry name" value="WH-like_DNA-bd_sf"/>
</dbReference>
<dbReference type="InterPro" id="IPR000485">
    <property type="entry name" value="AsnC-type_HTH_dom"/>
</dbReference>
<reference evidence="5 6" key="1">
    <citation type="submission" date="2018-06" db="EMBL/GenBank/DDBJ databases">
        <title>Genomic Encyclopedia of Type Strains, Phase III (KMG-III): the genomes of soil and plant-associated and newly described type strains.</title>
        <authorList>
            <person name="Whitman W."/>
        </authorList>
    </citation>
    <scope>NUCLEOTIDE SEQUENCE [LARGE SCALE GENOMIC DNA]</scope>
    <source>
        <strain evidence="5 6">CECT 7377</strain>
    </source>
</reference>
<evidence type="ECO:0000313" key="6">
    <source>
        <dbReference type="Proteomes" id="UP000252792"/>
    </source>
</evidence>
<dbReference type="Pfam" id="PF13412">
    <property type="entry name" value="HTH_24"/>
    <property type="match status" value="1"/>
</dbReference>
<dbReference type="InterPro" id="IPR011991">
    <property type="entry name" value="ArsR-like_HTH"/>
</dbReference>
<dbReference type="GO" id="GO:0005829">
    <property type="term" value="C:cytosol"/>
    <property type="evidence" value="ECO:0007669"/>
    <property type="project" value="TreeGrafter"/>
</dbReference>
<dbReference type="GO" id="GO:0043200">
    <property type="term" value="P:response to amino acid"/>
    <property type="evidence" value="ECO:0007669"/>
    <property type="project" value="TreeGrafter"/>
</dbReference>
<keyword evidence="3" id="KW-0804">Transcription</keyword>
<dbReference type="SUPFAM" id="SSF46785">
    <property type="entry name" value="Winged helix' DNA-binding domain"/>
    <property type="match status" value="1"/>
</dbReference>
<evidence type="ECO:0000256" key="3">
    <source>
        <dbReference type="ARBA" id="ARBA00023163"/>
    </source>
</evidence>
<keyword evidence="2" id="KW-0238">DNA-binding</keyword>
<dbReference type="GO" id="GO:0006355">
    <property type="term" value="P:regulation of DNA-templated transcription"/>
    <property type="evidence" value="ECO:0007669"/>
    <property type="project" value="UniProtKB-ARBA"/>
</dbReference>
<evidence type="ECO:0000259" key="4">
    <source>
        <dbReference type="PROSITE" id="PS50956"/>
    </source>
</evidence>
<dbReference type="GO" id="GO:0043565">
    <property type="term" value="F:sequence-specific DNA binding"/>
    <property type="evidence" value="ECO:0007669"/>
    <property type="project" value="InterPro"/>
</dbReference>
<dbReference type="PRINTS" id="PR00033">
    <property type="entry name" value="HTHASNC"/>
</dbReference>
<dbReference type="InterPro" id="IPR019887">
    <property type="entry name" value="Tscrpt_reg_AsnC/Lrp_C"/>
</dbReference>
<dbReference type="RefSeq" id="WP_113917908.1">
    <property type="nucleotide sequence ID" value="NZ_QNSE01000013.1"/>
</dbReference>
<keyword evidence="6" id="KW-1185">Reference proteome</keyword>
<feature type="domain" description="HTH asnC-type" evidence="4">
    <location>
        <begin position="3"/>
        <end position="64"/>
    </location>
</feature>
<dbReference type="InterPro" id="IPR011008">
    <property type="entry name" value="Dimeric_a/b-barrel"/>
</dbReference>
<dbReference type="CDD" id="cd00090">
    <property type="entry name" value="HTH_ARSR"/>
    <property type="match status" value="1"/>
</dbReference>
<dbReference type="AlphaFoldDB" id="A0A366IZZ7"/>
<dbReference type="Pfam" id="PF01037">
    <property type="entry name" value="AsnC_trans_reg"/>
    <property type="match status" value="1"/>
</dbReference>
<dbReference type="OrthoDB" id="8590699at2"/>
<keyword evidence="1" id="KW-0805">Transcription regulation</keyword>
<proteinExistence type="predicted"/>
<protein>
    <submittedName>
        <fullName evidence="5">AsnC family transcriptional regulator</fullName>
    </submittedName>
</protein>
<dbReference type="Proteomes" id="UP000252792">
    <property type="component" value="Unassembled WGS sequence"/>
</dbReference>
<evidence type="ECO:0000256" key="1">
    <source>
        <dbReference type="ARBA" id="ARBA00023015"/>
    </source>
</evidence>
<dbReference type="Gene3D" id="1.10.10.10">
    <property type="entry name" value="Winged helix-like DNA-binding domain superfamily/Winged helix DNA-binding domain"/>
    <property type="match status" value="1"/>
</dbReference>
<dbReference type="PANTHER" id="PTHR30154">
    <property type="entry name" value="LEUCINE-RESPONSIVE REGULATORY PROTEIN"/>
    <property type="match status" value="1"/>
</dbReference>
<dbReference type="PROSITE" id="PS50956">
    <property type="entry name" value="HTH_ASNC_2"/>
    <property type="match status" value="1"/>
</dbReference>
<name>A0A366IZZ7_9GAMM</name>
<evidence type="ECO:0000313" key="5">
    <source>
        <dbReference type="EMBL" id="RBP79564.1"/>
    </source>
</evidence>
<dbReference type="InterPro" id="IPR019888">
    <property type="entry name" value="Tscrpt_reg_AsnC-like"/>
</dbReference>
<dbReference type="Gene3D" id="3.30.70.920">
    <property type="match status" value="1"/>
</dbReference>
<sequence>MELDKIDRNILVILQRNNRIANVELAEEVGLSPPACHKRVKRLRDDNIIVGDVALVNPELSGNKLTLLVSVEMERDRKDVYDAFKHVISKANEVRHCYQITGGYDFMMVVTVPDIQAYESFVDRVLHTEANIRKFQTSVSLRTVKSSTEIHLKE</sequence>
<comment type="caution">
    <text evidence="5">The sequence shown here is derived from an EMBL/GenBank/DDBJ whole genome shotgun (WGS) entry which is preliminary data.</text>
</comment>
<evidence type="ECO:0000256" key="2">
    <source>
        <dbReference type="ARBA" id="ARBA00023125"/>
    </source>
</evidence>
<gene>
    <name evidence="5" type="ORF">DFP80_11320</name>
</gene>